<dbReference type="EC" id="2.4.-.-" evidence="7"/>
<dbReference type="Pfam" id="PF19320">
    <property type="entry name" value="GlfT2_domain3"/>
    <property type="match status" value="1"/>
</dbReference>
<comment type="pathway">
    <text evidence="1">Cell wall biogenesis; cell wall polysaccharide biosynthesis.</text>
</comment>
<accession>A0ABY3RZ23</accession>
<keyword evidence="3 7" id="KW-0328">Glycosyltransferase</keyword>
<dbReference type="Gene3D" id="3.90.550.60">
    <property type="match status" value="1"/>
</dbReference>
<evidence type="ECO:0000256" key="4">
    <source>
        <dbReference type="ARBA" id="ARBA00022679"/>
    </source>
</evidence>
<dbReference type="GO" id="GO:0016757">
    <property type="term" value="F:glycosyltransferase activity"/>
    <property type="evidence" value="ECO:0007669"/>
    <property type="project" value="UniProtKB-KW"/>
</dbReference>
<protein>
    <submittedName>
        <fullName evidence="7">Glycosyltransferase</fullName>
        <ecNumber evidence="7">2.4.-.-</ecNumber>
    </submittedName>
</protein>
<dbReference type="InterPro" id="IPR045699">
    <property type="entry name" value="GlfT2_C"/>
</dbReference>
<evidence type="ECO:0000313" key="7">
    <source>
        <dbReference type="EMBL" id="UGS28076.1"/>
    </source>
</evidence>
<gene>
    <name evidence="7" type="ORF">K8F61_07925</name>
</gene>
<comment type="similarity">
    <text evidence="2">Belongs to the glycosyltransferase 2 family.</text>
</comment>
<evidence type="ECO:0000313" key="8">
    <source>
        <dbReference type="Proteomes" id="UP001199642"/>
    </source>
</evidence>
<sequence length="651" mass="72639">MASEKKAPGVEAQGAPQFVTVNHAVFPVEGVAEVSALYVDTGTGDGSQPGEAYEILGRRSIRVFAHRRVSLSTYFNAFPASYWQHWTKVRSVRLVATLEGRGLLSVYKSSARGRASALASQRFDGESVSFDLPITSFIDGGSYWFDIAAGAEDATLVSAEWQVEAPEGWTPGKATVGITTFNRPSYCLNQIIAVGQNEHVHDVIDRVVVVDQGTDLVSDQPGFAEAADRLGSKLAIIRQPNMGGSGGFSRAMLESLDSEDSRYVLLLDDDAISEPEAIVRAVRFGDFATTPTIVGGGMLHLDDRSVLYTQGEVWDPRKSWMRPSGASEYDHDFAEEPLRETPELHRYLGADFNGWWMCLIPTQLLRELGLSIPVFLKFDDIEFSLRARERGYPTVCLPGVAVWHMAWHDKDPTRTWEEYFIHRNRVITGLLHSHVKGGGYLPLHSLLGDIKLLFMLQYSSVRLRHEALFDVFGGPHRLPEMLPVKQAEIRALRGDYIDSKVVEDLLTLPPVRRSSRALLGRVSRPTNPIAALILAARVGVRQLLIKQASGSRRNPERIIPAQDITWWRFADIDSALVTSPDGIGVAWYQRDRATMHKFLWRSIRLNWRLSRQWKALADQYAQQMPEVTSPESWRRTFAATSAAEESGTHAG</sequence>
<evidence type="ECO:0000256" key="3">
    <source>
        <dbReference type="ARBA" id="ARBA00022676"/>
    </source>
</evidence>
<feature type="domain" description="Galactofuranosyltransferase-2 C-terminal" evidence="6">
    <location>
        <begin position="449"/>
        <end position="638"/>
    </location>
</feature>
<dbReference type="Pfam" id="PF17994">
    <property type="entry name" value="Glft2_N"/>
    <property type="match status" value="1"/>
</dbReference>
<dbReference type="InterPro" id="IPR040492">
    <property type="entry name" value="GlfT2_N"/>
</dbReference>
<name>A0ABY3RZ23_9MICO</name>
<dbReference type="EMBL" id="CP082781">
    <property type="protein sequence ID" value="UGS28076.1"/>
    <property type="molecule type" value="Genomic_DNA"/>
</dbReference>
<dbReference type="Proteomes" id="UP001199642">
    <property type="component" value="Chromosome"/>
</dbReference>
<proteinExistence type="inferred from homology"/>
<dbReference type="PANTHER" id="PTHR43179:SF12">
    <property type="entry name" value="GALACTOFURANOSYLTRANSFERASE GLFT2"/>
    <property type="match status" value="1"/>
</dbReference>
<evidence type="ECO:0000259" key="6">
    <source>
        <dbReference type="Pfam" id="PF19320"/>
    </source>
</evidence>
<feature type="domain" description="Galactofuranosyltransferase GlfT2 N-terminal" evidence="5">
    <location>
        <begin position="25"/>
        <end position="162"/>
    </location>
</feature>
<dbReference type="InterPro" id="IPR029044">
    <property type="entry name" value="Nucleotide-diphossugar_trans"/>
</dbReference>
<dbReference type="SUPFAM" id="SSF53448">
    <property type="entry name" value="Nucleotide-diphospho-sugar transferases"/>
    <property type="match status" value="1"/>
</dbReference>
<keyword evidence="4 7" id="KW-0808">Transferase</keyword>
<evidence type="ECO:0000259" key="5">
    <source>
        <dbReference type="Pfam" id="PF17994"/>
    </source>
</evidence>
<dbReference type="PANTHER" id="PTHR43179">
    <property type="entry name" value="RHAMNOSYLTRANSFERASE WBBL"/>
    <property type="match status" value="1"/>
</dbReference>
<dbReference type="RefSeq" id="WP_231821268.1">
    <property type="nucleotide sequence ID" value="NZ_CP082781.1"/>
</dbReference>
<evidence type="ECO:0000256" key="2">
    <source>
        <dbReference type="ARBA" id="ARBA00006739"/>
    </source>
</evidence>
<dbReference type="Pfam" id="PF13641">
    <property type="entry name" value="Glyco_tranf_2_3"/>
    <property type="match status" value="1"/>
</dbReference>
<reference evidence="7 8" key="1">
    <citation type="submission" date="2023-01" db="EMBL/GenBank/DDBJ databases">
        <title>Characterization of estradiol degrading bacteria Microbacterium sp. MZT7 and reveal degrading genes through genome analysis.</title>
        <authorList>
            <person name="Hao P."/>
            <person name="Gao Y."/>
        </authorList>
    </citation>
    <scope>NUCLEOTIDE SEQUENCE [LARGE SCALE GENOMIC DNA]</scope>
    <source>
        <strain evidence="7 8">MZT7</strain>
    </source>
</reference>
<organism evidence="7 8">
    <name type="scientific">Microbacterium resistens</name>
    <dbReference type="NCBI Taxonomy" id="156977"/>
    <lineage>
        <taxon>Bacteria</taxon>
        <taxon>Bacillati</taxon>
        <taxon>Actinomycetota</taxon>
        <taxon>Actinomycetes</taxon>
        <taxon>Micrococcales</taxon>
        <taxon>Microbacteriaceae</taxon>
        <taxon>Microbacterium</taxon>
    </lineage>
</organism>
<keyword evidence="8" id="KW-1185">Reference proteome</keyword>
<evidence type="ECO:0000256" key="1">
    <source>
        <dbReference type="ARBA" id="ARBA00004776"/>
    </source>
</evidence>